<dbReference type="Pfam" id="PF03270">
    <property type="entry name" value="DUF269"/>
    <property type="match status" value="1"/>
</dbReference>
<proteinExistence type="predicted"/>
<dbReference type="EMBL" id="AP025591">
    <property type="protein sequence ID" value="BDG05808.1"/>
    <property type="molecule type" value="Genomic_DNA"/>
</dbReference>
<sequence length="150" mass="16133">MIGVTGGDAYAGGFLGELVRRFREADGGEGESDFQLLAPLVVPRSRRAAPLSGAPDPEVFWRIDVFHAAVGAAIERRTGVHCEPMLRMHHDGFGRVVLIAGRLVVLSRTLRDVIAFGFDSVEALAEAGERLVAEGVELIERFPDVARGAP</sequence>
<accession>A0ABM7X1Z2</accession>
<dbReference type="InterPro" id="IPR004952">
    <property type="entry name" value="NifX-assoc_nitrogen_fix"/>
</dbReference>
<protein>
    <recommendedName>
        <fullName evidence="3">Nitrogen fixation protein</fullName>
    </recommendedName>
</protein>
<dbReference type="Gene3D" id="1.10.3100.20">
    <property type="entry name" value="Protein of unknown function DUF269"/>
    <property type="match status" value="1"/>
</dbReference>
<gene>
    <name evidence="1" type="ORF">AMOR_48040</name>
</gene>
<dbReference type="NCBIfam" id="TIGR02935">
    <property type="entry name" value="NifX-associated nitrogen fixation protein"/>
    <property type="match status" value="1"/>
</dbReference>
<evidence type="ECO:0000313" key="2">
    <source>
        <dbReference type="Proteomes" id="UP001162891"/>
    </source>
</evidence>
<name>A0ABM7X1Z2_9BACT</name>
<dbReference type="PIRSF" id="PIRSF005788">
    <property type="entry name" value="NifK"/>
    <property type="match status" value="1"/>
</dbReference>
<reference evidence="2" key="1">
    <citation type="journal article" date="2022" name="Int. J. Syst. Evol. Microbiol.">
        <title>Anaeromyxobacter oryzae sp. nov., Anaeromyxobacter diazotrophicus sp. nov. and Anaeromyxobacter paludicola sp. nov., isolated from paddy soils.</title>
        <authorList>
            <person name="Itoh H."/>
            <person name="Xu Z."/>
            <person name="Mise K."/>
            <person name="Masuda Y."/>
            <person name="Ushijima N."/>
            <person name="Hayakawa C."/>
            <person name="Shiratori Y."/>
            <person name="Senoo K."/>
        </authorList>
    </citation>
    <scope>NUCLEOTIDE SEQUENCE [LARGE SCALE GENOMIC DNA]</scope>
    <source>
        <strain evidence="2">Red232</strain>
    </source>
</reference>
<dbReference type="Proteomes" id="UP001162891">
    <property type="component" value="Chromosome"/>
</dbReference>
<organism evidence="1 2">
    <name type="scientific">Anaeromyxobacter oryzae</name>
    <dbReference type="NCBI Taxonomy" id="2918170"/>
    <lineage>
        <taxon>Bacteria</taxon>
        <taxon>Pseudomonadati</taxon>
        <taxon>Myxococcota</taxon>
        <taxon>Myxococcia</taxon>
        <taxon>Myxococcales</taxon>
        <taxon>Cystobacterineae</taxon>
        <taxon>Anaeromyxobacteraceae</taxon>
        <taxon>Anaeromyxobacter</taxon>
    </lineage>
</organism>
<dbReference type="RefSeq" id="WP_248354951.1">
    <property type="nucleotide sequence ID" value="NZ_AP025591.1"/>
</dbReference>
<evidence type="ECO:0008006" key="3">
    <source>
        <dbReference type="Google" id="ProtNLM"/>
    </source>
</evidence>
<keyword evidence="2" id="KW-1185">Reference proteome</keyword>
<evidence type="ECO:0000313" key="1">
    <source>
        <dbReference type="EMBL" id="BDG05808.1"/>
    </source>
</evidence>